<dbReference type="EMBL" id="JABXBU010000030">
    <property type="protein sequence ID" value="KAF8785589.1"/>
    <property type="molecule type" value="Genomic_DNA"/>
</dbReference>
<feature type="compositionally biased region" description="Polar residues" evidence="1">
    <location>
        <begin position="30"/>
        <end position="42"/>
    </location>
</feature>
<evidence type="ECO:0000256" key="1">
    <source>
        <dbReference type="SAM" id="MobiDB-lite"/>
    </source>
</evidence>
<accession>A0A8T0F829</accession>
<sequence>MYRKPQTQRLSKPKDSPPKCDGNHHFEGNHTASNSGCSQNPMNKKAFPSAPDNPWTDPATLGKNKLHIFLLEKNYLEVQSSSTIPSTSCSTYS</sequence>
<proteinExistence type="predicted"/>
<feature type="compositionally biased region" description="Basic and acidic residues" evidence="1">
    <location>
        <begin position="12"/>
        <end position="28"/>
    </location>
</feature>
<name>A0A8T0F829_ARGBR</name>
<gene>
    <name evidence="2" type="ORF">HNY73_011107</name>
</gene>
<dbReference type="Proteomes" id="UP000807504">
    <property type="component" value="Unassembled WGS sequence"/>
</dbReference>
<protein>
    <submittedName>
        <fullName evidence="2">Uncharacterized protein</fullName>
    </submittedName>
</protein>
<comment type="caution">
    <text evidence="2">The sequence shown here is derived from an EMBL/GenBank/DDBJ whole genome shotgun (WGS) entry which is preliminary data.</text>
</comment>
<keyword evidence="3" id="KW-1185">Reference proteome</keyword>
<reference evidence="2" key="1">
    <citation type="journal article" date="2020" name="bioRxiv">
        <title>Chromosome-level reference genome of the European wasp spider Argiope bruennichi: a resource for studies on range expansion and evolutionary adaptation.</title>
        <authorList>
            <person name="Sheffer M.M."/>
            <person name="Hoppe A."/>
            <person name="Krehenwinkel H."/>
            <person name="Uhl G."/>
            <person name="Kuss A.W."/>
            <person name="Jensen L."/>
            <person name="Jensen C."/>
            <person name="Gillespie R.G."/>
            <person name="Hoff K.J."/>
            <person name="Prost S."/>
        </authorList>
    </citation>
    <scope>NUCLEOTIDE SEQUENCE</scope>
</reference>
<reference evidence="2" key="2">
    <citation type="submission" date="2020-06" db="EMBL/GenBank/DDBJ databases">
        <authorList>
            <person name="Sheffer M."/>
        </authorList>
    </citation>
    <scope>NUCLEOTIDE SEQUENCE</scope>
</reference>
<evidence type="ECO:0000313" key="2">
    <source>
        <dbReference type="EMBL" id="KAF8785589.1"/>
    </source>
</evidence>
<dbReference type="AlphaFoldDB" id="A0A8T0F829"/>
<evidence type="ECO:0000313" key="3">
    <source>
        <dbReference type="Proteomes" id="UP000807504"/>
    </source>
</evidence>
<feature type="compositionally biased region" description="Polar residues" evidence="1">
    <location>
        <begin position="1"/>
        <end position="10"/>
    </location>
</feature>
<organism evidence="2 3">
    <name type="scientific">Argiope bruennichi</name>
    <name type="common">Wasp spider</name>
    <name type="synonym">Aranea bruennichi</name>
    <dbReference type="NCBI Taxonomy" id="94029"/>
    <lineage>
        <taxon>Eukaryota</taxon>
        <taxon>Metazoa</taxon>
        <taxon>Ecdysozoa</taxon>
        <taxon>Arthropoda</taxon>
        <taxon>Chelicerata</taxon>
        <taxon>Arachnida</taxon>
        <taxon>Araneae</taxon>
        <taxon>Araneomorphae</taxon>
        <taxon>Entelegynae</taxon>
        <taxon>Araneoidea</taxon>
        <taxon>Araneidae</taxon>
        <taxon>Argiope</taxon>
    </lineage>
</organism>
<feature type="region of interest" description="Disordered" evidence="1">
    <location>
        <begin position="1"/>
        <end position="59"/>
    </location>
</feature>